<dbReference type="GO" id="GO:0005794">
    <property type="term" value="C:Golgi apparatus"/>
    <property type="evidence" value="ECO:0007669"/>
    <property type="project" value="UniProtKB-SubCell"/>
</dbReference>
<feature type="coiled-coil region" evidence="4">
    <location>
        <begin position="659"/>
        <end position="796"/>
    </location>
</feature>
<sequence length="1455" mass="165376">MSWLNNSLNTIKGQLTTLANEILEETAGPGDAEYRGGPAPSLDQKTAIEMLADTQREKEELDKLCTDKEVEIVALRKQIETLLQNQISDSGGGTGRASGSGSVVGGGGGASGSGRTSKTPTDNNNATNLEDSWCWEPDNVKNDNDHSSETSSGNGNEIVNITLEEVPLGATAKPGGKTKIHRLGGGGGASADQQKRIRELEEENRQLNSSLEELDTQHNVAMQNMLELKTELQEKLNKVSHDHEALKKAQEDKFIATELEMAKLRRQQEASQNEKLIVLTENQELRQKLNESSEEVKRALEEMADLQSLLEKKSHDNQELILRIKEVTQEAQQDKEDLNQKLDIMAQELEQLKMSKAKKTSESSNSSSTGKQSEDEFIVVTEKDAHSSTAATPPSQEGLKDHMVELENRVSELTLENGSLSLKLQDREMEKEIALKALKENMKALQVENDELNEKLRMSLMDMEDQQLKIANLKEKAADALLAQEQLKALSEEKLKIADEIAKMKESIKNSLELEKRLLISEQEKEALQVELQSVKNSMGRINGLEQKIQTLTYENQQLKLNAEAETETLNNSNELEQKLKEMSVENDSLKTELERLNEGGFSRSSLSSKKQCVTDLDEDDDDDSFSLDRLKNLLKVFSSAEDPKDLNLEEHEKFYRNLREKLTKIDSLQRDLAHMSAEVMDLQDSKLMWDHEKKTLEADISQYILQCDELMKNNEILLNELENYKRNKLETIHENNEENVVQLETQLDECNKLNRTLEQEYIELNEKIEELEKENQALNAKLRTAQQQQESLLTKEKDLNLQVETLELEKCNLLLKFNDFDCQREQSARETKELLEYREKCLDLEKQLSSLAKDHADLVNALQKQKDTLRENIQAKEEAEKMVRMHEMTMRTKVEVDASAKQELEQKLKTSQSEAQKYQHELMAKNIVCDSLKEEIKVLQTYVQGAETLANEKLLLEEKLMEKEQHIKEFNEKLQQVTEEKQTLSKQLEEITTEKEKLETSSSLSGNETKTEDINHISRLAELEAKLLATADLQNSLDTLNFEKQELIKALQQKHAENMQYYMEIQRLTPLVNQTATQSQGPCEKCPQLEQTLSELRKQQEKFQDQINFLKEKSDILTTNLLTEQTNQKLVQEEKADVMEQNATLRKDVERLRAHLLEIEDMHTQETVEMQKELDETKARMNALAMEVSKSSNAYTSASIRANQHAETLQAQYALVVQQRDELLHKLSQAEDRESKNQAALTNLQCALEQFQNDKENDIKLSTQRLRKELQQHVDKESQLHLDIEQLQQQLADATQGLNAAARLSDQLESCQQTINVLREEVETLKHQNLTLEQKLSSAESSQSDKIEKTLIKSLLIGYVVSTNPNDKQQILRMISSVLDFNQGETDKVGLNKQQGGWLGSLLGGGGGGSSGSHSKENLVQAFVQFLEQESQPQTQQQQMPNLLNITQHSSSQG</sequence>
<dbReference type="PANTHER" id="PTHR18921:SF2">
    <property type="entry name" value="THYROID RECEPTOR-INTERACTING PROTEIN 11"/>
    <property type="match status" value="1"/>
</dbReference>
<feature type="domain" description="GRIP" evidence="6">
    <location>
        <begin position="1343"/>
        <end position="1393"/>
    </location>
</feature>
<dbReference type="PROSITE" id="PS50913">
    <property type="entry name" value="GRIP"/>
    <property type="match status" value="1"/>
</dbReference>
<gene>
    <name evidence="7" type="primary">106085029</name>
</gene>
<protein>
    <recommendedName>
        <fullName evidence="6">GRIP domain-containing protein</fullName>
    </recommendedName>
</protein>
<feature type="region of interest" description="Disordered" evidence="5">
    <location>
        <begin position="1431"/>
        <end position="1455"/>
    </location>
</feature>
<comment type="subcellular location">
    <subcellularLocation>
        <location evidence="1">Golgi apparatus</location>
    </subcellularLocation>
</comment>
<evidence type="ECO:0000313" key="8">
    <source>
        <dbReference type="Proteomes" id="UP000095300"/>
    </source>
</evidence>
<dbReference type="PANTHER" id="PTHR18921">
    <property type="entry name" value="MYOSIN HEAVY CHAIN - RELATED"/>
    <property type="match status" value="1"/>
</dbReference>
<dbReference type="GO" id="GO:0006888">
    <property type="term" value="P:endoplasmic reticulum to Golgi vesicle-mediated transport"/>
    <property type="evidence" value="ECO:0007669"/>
    <property type="project" value="TreeGrafter"/>
</dbReference>
<feature type="coiled-coil region" evidence="4">
    <location>
        <begin position="1271"/>
        <end position="1343"/>
    </location>
</feature>
<keyword evidence="2" id="KW-0333">Golgi apparatus</keyword>
<dbReference type="OrthoDB" id="425925at2759"/>
<evidence type="ECO:0000256" key="5">
    <source>
        <dbReference type="SAM" id="MobiDB-lite"/>
    </source>
</evidence>
<dbReference type="EnsemblMetazoa" id="SCAU006663-RA">
    <property type="protein sequence ID" value="SCAU006663-PA"/>
    <property type="gene ID" value="SCAU006663"/>
</dbReference>
<name>A0A1I8PBZ2_STOCA</name>
<feature type="coiled-coil region" evidence="4">
    <location>
        <begin position="1087"/>
        <end position="1188"/>
    </location>
</feature>
<feature type="compositionally biased region" description="Low complexity" evidence="5">
    <location>
        <begin position="362"/>
        <end position="371"/>
    </location>
</feature>
<keyword evidence="8" id="KW-1185">Reference proteome</keyword>
<feature type="coiled-coil region" evidence="4">
    <location>
        <begin position="396"/>
        <end position="600"/>
    </location>
</feature>
<evidence type="ECO:0000313" key="7">
    <source>
        <dbReference type="EnsemblMetazoa" id="SCAU006663-PA"/>
    </source>
</evidence>
<feature type="compositionally biased region" description="Low complexity" evidence="5">
    <location>
        <begin position="1431"/>
        <end position="1440"/>
    </location>
</feature>
<feature type="compositionally biased region" description="Polar residues" evidence="5">
    <location>
        <begin position="118"/>
        <end position="130"/>
    </location>
</feature>
<feature type="compositionally biased region" description="Gly residues" evidence="5">
    <location>
        <begin position="90"/>
        <end position="112"/>
    </location>
</feature>
<evidence type="ECO:0000256" key="1">
    <source>
        <dbReference type="ARBA" id="ARBA00004555"/>
    </source>
</evidence>
<feature type="compositionally biased region" description="Basic and acidic residues" evidence="5">
    <location>
        <begin position="138"/>
        <end position="148"/>
    </location>
</feature>
<feature type="compositionally biased region" description="Polar residues" evidence="5">
    <location>
        <begin position="1441"/>
        <end position="1455"/>
    </location>
</feature>
<evidence type="ECO:0000256" key="3">
    <source>
        <dbReference type="ARBA" id="ARBA00023054"/>
    </source>
</evidence>
<dbReference type="GO" id="GO:0007030">
    <property type="term" value="P:Golgi organization"/>
    <property type="evidence" value="ECO:0007669"/>
    <property type="project" value="TreeGrafter"/>
</dbReference>
<evidence type="ECO:0000259" key="6">
    <source>
        <dbReference type="PROSITE" id="PS50913"/>
    </source>
</evidence>
<keyword evidence="3 4" id="KW-0175">Coiled coil</keyword>
<feature type="coiled-coil region" evidence="4">
    <location>
        <begin position="947"/>
        <end position="1002"/>
    </location>
</feature>
<evidence type="ECO:0000256" key="4">
    <source>
        <dbReference type="SAM" id="Coils"/>
    </source>
</evidence>
<feature type="region of interest" description="Disordered" evidence="5">
    <location>
        <begin position="87"/>
        <end position="194"/>
    </location>
</feature>
<feature type="region of interest" description="Disordered" evidence="5">
    <location>
        <begin position="354"/>
        <end position="376"/>
    </location>
</feature>
<dbReference type="Proteomes" id="UP000095300">
    <property type="component" value="Unassembled WGS sequence"/>
</dbReference>
<dbReference type="STRING" id="35570.A0A1I8PBZ2"/>
<reference evidence="7" key="1">
    <citation type="submission" date="2020-05" db="UniProtKB">
        <authorList>
            <consortium name="EnsemblMetazoa"/>
        </authorList>
    </citation>
    <scope>IDENTIFICATION</scope>
    <source>
        <strain evidence="7">USDA</strain>
    </source>
</reference>
<feature type="coiled-coil region" evidence="4">
    <location>
        <begin position="828"/>
        <end position="922"/>
    </location>
</feature>
<accession>A0A1I8PBZ2</accession>
<evidence type="ECO:0000256" key="2">
    <source>
        <dbReference type="ARBA" id="ARBA00023034"/>
    </source>
</evidence>
<feature type="compositionally biased region" description="Polar residues" evidence="5">
    <location>
        <begin position="149"/>
        <end position="159"/>
    </location>
</feature>
<dbReference type="InterPro" id="IPR000237">
    <property type="entry name" value="GRIP_dom"/>
</dbReference>
<dbReference type="VEuPathDB" id="VectorBase:SCAU006663"/>
<organism evidence="7 8">
    <name type="scientific">Stomoxys calcitrans</name>
    <name type="common">Stable fly</name>
    <name type="synonym">Conops calcitrans</name>
    <dbReference type="NCBI Taxonomy" id="35570"/>
    <lineage>
        <taxon>Eukaryota</taxon>
        <taxon>Metazoa</taxon>
        <taxon>Ecdysozoa</taxon>
        <taxon>Arthropoda</taxon>
        <taxon>Hexapoda</taxon>
        <taxon>Insecta</taxon>
        <taxon>Pterygota</taxon>
        <taxon>Neoptera</taxon>
        <taxon>Endopterygota</taxon>
        <taxon>Diptera</taxon>
        <taxon>Brachycera</taxon>
        <taxon>Muscomorpha</taxon>
        <taxon>Muscoidea</taxon>
        <taxon>Muscidae</taxon>
        <taxon>Stomoxys</taxon>
    </lineage>
</organism>
<proteinExistence type="predicted"/>
<feature type="coiled-coil region" evidence="4">
    <location>
        <begin position="51"/>
        <end position="85"/>
    </location>
</feature>
<dbReference type="GO" id="GO:0031267">
    <property type="term" value="F:small GTPase binding"/>
    <property type="evidence" value="ECO:0007669"/>
    <property type="project" value="TreeGrafter"/>
</dbReference>